<name>A0A811TWL0_CERCA</name>
<evidence type="ECO:0000313" key="1">
    <source>
        <dbReference type="EMBL" id="CAD6991204.1"/>
    </source>
</evidence>
<accession>A0A811TWL0</accession>
<protein>
    <submittedName>
        <fullName evidence="1">(Mediterranean fruit fly) hypothetical protein</fullName>
    </submittedName>
</protein>
<gene>
    <name evidence="1" type="ORF">CCAP1982_LOCUS142</name>
</gene>
<dbReference type="Proteomes" id="UP000606786">
    <property type="component" value="Unassembled WGS sequence"/>
</dbReference>
<dbReference type="EMBL" id="CAJHJT010000001">
    <property type="protein sequence ID" value="CAD6991204.1"/>
    <property type="molecule type" value="Genomic_DNA"/>
</dbReference>
<comment type="caution">
    <text evidence="1">The sequence shown here is derived from an EMBL/GenBank/DDBJ whole genome shotgun (WGS) entry which is preliminary data.</text>
</comment>
<sequence>MYLHIHTYIGTKNRREQPTRFLYSQLTDFPNLDASFAAGNGSTANSYQPTIRVLGVLDAKKEVKRGGYVKACWCEDRCCLPWRMGVVRIQRMGEMILDVELASGASMQLCELRN</sequence>
<dbReference type="AlphaFoldDB" id="A0A811TWL0"/>
<evidence type="ECO:0000313" key="2">
    <source>
        <dbReference type="Proteomes" id="UP000606786"/>
    </source>
</evidence>
<keyword evidence="2" id="KW-1185">Reference proteome</keyword>
<proteinExistence type="predicted"/>
<organism evidence="1 2">
    <name type="scientific">Ceratitis capitata</name>
    <name type="common">Mediterranean fruit fly</name>
    <name type="synonym">Tephritis capitata</name>
    <dbReference type="NCBI Taxonomy" id="7213"/>
    <lineage>
        <taxon>Eukaryota</taxon>
        <taxon>Metazoa</taxon>
        <taxon>Ecdysozoa</taxon>
        <taxon>Arthropoda</taxon>
        <taxon>Hexapoda</taxon>
        <taxon>Insecta</taxon>
        <taxon>Pterygota</taxon>
        <taxon>Neoptera</taxon>
        <taxon>Endopterygota</taxon>
        <taxon>Diptera</taxon>
        <taxon>Brachycera</taxon>
        <taxon>Muscomorpha</taxon>
        <taxon>Tephritoidea</taxon>
        <taxon>Tephritidae</taxon>
        <taxon>Ceratitis</taxon>
        <taxon>Ceratitis</taxon>
    </lineage>
</organism>
<reference evidence="1" key="1">
    <citation type="submission" date="2020-11" db="EMBL/GenBank/DDBJ databases">
        <authorList>
            <person name="Whitehead M."/>
        </authorList>
    </citation>
    <scope>NUCLEOTIDE SEQUENCE</scope>
    <source>
        <strain evidence="1">EGII</strain>
    </source>
</reference>